<evidence type="ECO:0008006" key="4">
    <source>
        <dbReference type="Google" id="ProtNLM"/>
    </source>
</evidence>
<feature type="chain" id="PRO_5021303821" description="Copper-binding protein" evidence="1">
    <location>
        <begin position="31"/>
        <end position="201"/>
    </location>
</feature>
<dbReference type="EMBL" id="SNVI01000002">
    <property type="protein sequence ID" value="TFE40069.1"/>
    <property type="molecule type" value="Genomic_DNA"/>
</dbReference>
<dbReference type="RefSeq" id="WP_134461593.1">
    <property type="nucleotide sequence ID" value="NZ_JBHMFL010000157.1"/>
</dbReference>
<proteinExistence type="predicted"/>
<dbReference type="Proteomes" id="UP000297385">
    <property type="component" value="Unassembled WGS sequence"/>
</dbReference>
<dbReference type="AlphaFoldDB" id="A0A4Y8MRN9"/>
<gene>
    <name evidence="2" type="ORF">E2553_25110</name>
</gene>
<evidence type="ECO:0000313" key="2">
    <source>
        <dbReference type="EMBL" id="TFE40069.1"/>
    </source>
</evidence>
<name>A0A4Y8MRN9_9BURK</name>
<evidence type="ECO:0000256" key="1">
    <source>
        <dbReference type="SAM" id="SignalP"/>
    </source>
</evidence>
<reference evidence="2 3" key="1">
    <citation type="submission" date="2019-03" db="EMBL/GenBank/DDBJ databases">
        <title>Complete Genome Sequence of Paraburkholderia dipogonis ICMP 19430T, a Nitrogen-fixing Symbiont of the South African Invasive Legume Dipogon lignosus in New Zealand.</title>
        <authorList>
            <person name="De Meyer S.E."/>
        </authorList>
    </citation>
    <scope>NUCLEOTIDE SEQUENCE [LARGE SCALE GENOMIC DNA]</scope>
    <source>
        <strain evidence="2 3">ICMP 19430</strain>
    </source>
</reference>
<dbReference type="GeneID" id="97303159"/>
<protein>
    <recommendedName>
        <fullName evidence="4">Copper-binding protein</fullName>
    </recommendedName>
</protein>
<evidence type="ECO:0000313" key="3">
    <source>
        <dbReference type="Proteomes" id="UP000297385"/>
    </source>
</evidence>
<organism evidence="2 3">
    <name type="scientific">Paraburkholderia dipogonis</name>
    <dbReference type="NCBI Taxonomy" id="1211383"/>
    <lineage>
        <taxon>Bacteria</taxon>
        <taxon>Pseudomonadati</taxon>
        <taxon>Pseudomonadota</taxon>
        <taxon>Betaproteobacteria</taxon>
        <taxon>Burkholderiales</taxon>
        <taxon>Burkholderiaceae</taxon>
        <taxon>Paraburkholderia</taxon>
    </lineage>
</organism>
<comment type="caution">
    <text evidence="2">The sequence shown here is derived from an EMBL/GenBank/DDBJ whole genome shotgun (WGS) entry which is preliminary data.</text>
</comment>
<sequence length="201" mass="21597">MKNRQHHHSHMLRSVLLASAFASPVFCAQAQDSLSASAPQALGAAALVEATARVVHIDTQNHAVTLRGPRGNTNVVKVDPAIGDVSKLKVGDEVHIAYEGELLLSADKVDTKGIRARVEDQATNPASGGVSVQLRRVEIIATVQNIDRKKRQVTLRGPSRTVTLQASPDVQLEKFKVGDSIRADYASAKAVQITRNGQDIQ</sequence>
<accession>A0A4Y8MRN9</accession>
<feature type="signal peptide" evidence="1">
    <location>
        <begin position="1"/>
        <end position="30"/>
    </location>
</feature>
<keyword evidence="1" id="KW-0732">Signal</keyword>